<dbReference type="GO" id="GO:0032580">
    <property type="term" value="C:Golgi cisterna membrane"/>
    <property type="evidence" value="ECO:0007669"/>
    <property type="project" value="UniProtKB-SubCell"/>
</dbReference>
<reference evidence="15" key="1">
    <citation type="submission" date="2021-12" db="EMBL/GenBank/DDBJ databases">
        <authorList>
            <person name="King R."/>
        </authorList>
    </citation>
    <scope>NUCLEOTIDE SEQUENCE</scope>
</reference>
<dbReference type="Proteomes" id="UP001153714">
    <property type="component" value="Chromosome 15"/>
</dbReference>
<proteinExistence type="inferred from homology"/>
<keyword evidence="10 12" id="KW-0472">Membrane</keyword>
<evidence type="ECO:0000256" key="12">
    <source>
        <dbReference type="RuleBase" id="RU003832"/>
    </source>
</evidence>
<dbReference type="GO" id="GO:0008417">
    <property type="term" value="F:fucosyltransferase activity"/>
    <property type="evidence" value="ECO:0007669"/>
    <property type="project" value="InterPro"/>
</dbReference>
<evidence type="ECO:0000256" key="10">
    <source>
        <dbReference type="ARBA" id="ARBA00023136"/>
    </source>
</evidence>
<dbReference type="Gene3D" id="3.40.50.11660">
    <property type="entry name" value="Glycosyl transferase family 10, C-terminal domain"/>
    <property type="match status" value="1"/>
</dbReference>
<evidence type="ECO:0000256" key="11">
    <source>
        <dbReference type="ARBA" id="ARBA00023180"/>
    </source>
</evidence>
<evidence type="ECO:0000313" key="16">
    <source>
        <dbReference type="Proteomes" id="UP001153714"/>
    </source>
</evidence>
<keyword evidence="7" id="KW-0735">Signal-anchor</keyword>
<dbReference type="InterPro" id="IPR038577">
    <property type="entry name" value="GT10-like_C_sf"/>
</dbReference>
<dbReference type="InterPro" id="IPR001503">
    <property type="entry name" value="Glyco_trans_10"/>
</dbReference>
<dbReference type="InterPro" id="IPR055270">
    <property type="entry name" value="Glyco_tran_10_C"/>
</dbReference>
<name>A0A9N9QYE2_9NEOP</name>
<reference evidence="15" key="2">
    <citation type="submission" date="2022-10" db="EMBL/GenBank/DDBJ databases">
        <authorList>
            <consortium name="ENA_rothamsted_submissions"/>
            <consortium name="culmorum"/>
            <person name="King R."/>
        </authorList>
    </citation>
    <scope>NUCLEOTIDE SEQUENCE</scope>
</reference>
<evidence type="ECO:0000256" key="3">
    <source>
        <dbReference type="ARBA" id="ARBA00008919"/>
    </source>
</evidence>
<evidence type="ECO:0000256" key="4">
    <source>
        <dbReference type="ARBA" id="ARBA00022676"/>
    </source>
</evidence>
<dbReference type="PANTHER" id="PTHR48438:SF1">
    <property type="entry name" value="ALPHA-(1,3)-FUCOSYLTRANSFERASE C-RELATED"/>
    <property type="match status" value="1"/>
</dbReference>
<feature type="transmembrane region" description="Helical" evidence="12">
    <location>
        <begin position="9"/>
        <end position="26"/>
    </location>
</feature>
<feature type="domain" description="Fucosyltransferase C-terminal" evidence="13">
    <location>
        <begin position="208"/>
        <end position="392"/>
    </location>
</feature>
<evidence type="ECO:0000256" key="7">
    <source>
        <dbReference type="ARBA" id="ARBA00022968"/>
    </source>
</evidence>
<comment type="subcellular location">
    <subcellularLocation>
        <location evidence="1 12">Golgi apparatus</location>
        <location evidence="1 12">Golgi stack membrane</location>
        <topology evidence="1 12">Single-pass type II membrane protein</topology>
    </subcellularLocation>
</comment>
<evidence type="ECO:0000256" key="1">
    <source>
        <dbReference type="ARBA" id="ARBA00004447"/>
    </source>
</evidence>
<dbReference type="Pfam" id="PF17039">
    <property type="entry name" value="Glyco_tran_10_N"/>
    <property type="match status" value="1"/>
</dbReference>
<dbReference type="AlphaFoldDB" id="A0A9N9QYE2"/>
<organism evidence="15 16">
    <name type="scientific">Diatraea saccharalis</name>
    <name type="common">sugarcane borer</name>
    <dbReference type="NCBI Taxonomy" id="40085"/>
    <lineage>
        <taxon>Eukaryota</taxon>
        <taxon>Metazoa</taxon>
        <taxon>Ecdysozoa</taxon>
        <taxon>Arthropoda</taxon>
        <taxon>Hexapoda</taxon>
        <taxon>Insecta</taxon>
        <taxon>Pterygota</taxon>
        <taxon>Neoptera</taxon>
        <taxon>Endopterygota</taxon>
        <taxon>Lepidoptera</taxon>
        <taxon>Glossata</taxon>
        <taxon>Ditrysia</taxon>
        <taxon>Pyraloidea</taxon>
        <taxon>Crambidae</taxon>
        <taxon>Crambinae</taxon>
        <taxon>Diatraea</taxon>
    </lineage>
</organism>
<keyword evidence="16" id="KW-1185">Reference proteome</keyword>
<evidence type="ECO:0000256" key="8">
    <source>
        <dbReference type="ARBA" id="ARBA00022989"/>
    </source>
</evidence>
<dbReference type="EMBL" id="OU893346">
    <property type="protein sequence ID" value="CAG9786048.1"/>
    <property type="molecule type" value="Genomic_DNA"/>
</dbReference>
<evidence type="ECO:0000256" key="6">
    <source>
        <dbReference type="ARBA" id="ARBA00022692"/>
    </source>
</evidence>
<evidence type="ECO:0000256" key="5">
    <source>
        <dbReference type="ARBA" id="ARBA00022679"/>
    </source>
</evidence>
<comment type="similarity">
    <text evidence="3 12">Belongs to the glycosyltransferase 10 family.</text>
</comment>
<keyword evidence="8 12" id="KW-1133">Transmembrane helix</keyword>
<keyword evidence="11" id="KW-0325">Glycoprotein</keyword>
<dbReference type="InterPro" id="IPR031481">
    <property type="entry name" value="Glyco_tran_10_N"/>
</dbReference>
<dbReference type="PANTHER" id="PTHR48438">
    <property type="entry name" value="ALPHA-(1,3)-FUCOSYLTRANSFERASE C-RELATED"/>
    <property type="match status" value="1"/>
</dbReference>
<sequence length="407" mass="47989">MRRHFYSKVFFFYSLFSVILFVIYVSRTIGNQSYNLSDSEEMLKSTFESKSDASSIYILEWTSPYTEPFAFLGHGHEGFKKRGCRYTNCYITSDRSYLKDITKFDVVIFHGPEINKKKDMANMPAIRSPHQKFVFVSMESSHNYPVCSNKFDNYFNWTWTYRLDSDARLGYIYVTDINGTVIGPKKIMHWLRYEDMLPVDVAFKEKLKTKSKAAAWFVSNCDDQSGRMKIALKIKTELEKYNLQLDIYGKCGPFSCPRFNRSECDRKIAETYYFYLAFENSFSEDYVTEKLLHALQNNAVPVVYGAANYSRFMPNGIYLNAMELGVERLVAKMNNLINNPEIYAEYFRWKNHYEYRFTNEDDSAHNEYCGLCALMNDVAKMKEITVVKKFRQWWDNPDLCKHLDLKF</sequence>
<evidence type="ECO:0000313" key="15">
    <source>
        <dbReference type="EMBL" id="CAG9786048.1"/>
    </source>
</evidence>
<comment type="pathway">
    <text evidence="2">Protein modification; protein glycosylation.</text>
</comment>
<evidence type="ECO:0000256" key="2">
    <source>
        <dbReference type="ARBA" id="ARBA00004922"/>
    </source>
</evidence>
<keyword evidence="4 12" id="KW-0328">Glycosyltransferase</keyword>
<protein>
    <recommendedName>
        <fullName evidence="12">Fucosyltransferase</fullName>
        <ecNumber evidence="12">2.4.1.-</ecNumber>
    </recommendedName>
</protein>
<keyword evidence="6 12" id="KW-0812">Transmembrane</keyword>
<accession>A0A9N9QYE2</accession>
<evidence type="ECO:0000259" key="13">
    <source>
        <dbReference type="Pfam" id="PF00852"/>
    </source>
</evidence>
<evidence type="ECO:0000256" key="9">
    <source>
        <dbReference type="ARBA" id="ARBA00023034"/>
    </source>
</evidence>
<keyword evidence="5 12" id="KW-0808">Transferase</keyword>
<dbReference type="Pfam" id="PF00852">
    <property type="entry name" value="Glyco_transf_10"/>
    <property type="match status" value="1"/>
</dbReference>
<gene>
    <name evidence="15" type="ORF">DIATSA_LOCUS4033</name>
</gene>
<keyword evidence="9 12" id="KW-0333">Golgi apparatus</keyword>
<feature type="domain" description="Fucosyltransferase N-terminal" evidence="14">
    <location>
        <begin position="56"/>
        <end position="171"/>
    </location>
</feature>
<dbReference type="SUPFAM" id="SSF53756">
    <property type="entry name" value="UDP-Glycosyltransferase/glycogen phosphorylase"/>
    <property type="match status" value="1"/>
</dbReference>
<dbReference type="OrthoDB" id="427096at2759"/>
<evidence type="ECO:0000259" key="14">
    <source>
        <dbReference type="Pfam" id="PF17039"/>
    </source>
</evidence>
<dbReference type="EC" id="2.4.1.-" evidence="12"/>